<keyword evidence="2" id="KW-0812">Transmembrane</keyword>
<dbReference type="AlphaFoldDB" id="A0A059BWU9"/>
<evidence type="ECO:0000256" key="2">
    <source>
        <dbReference type="SAM" id="Phobius"/>
    </source>
</evidence>
<dbReference type="eggNOG" id="ENOG502QURT">
    <property type="taxonomic scope" value="Eukaryota"/>
</dbReference>
<feature type="region of interest" description="Disordered" evidence="1">
    <location>
        <begin position="80"/>
        <end position="102"/>
    </location>
</feature>
<dbReference type="Gramene" id="KCW70597">
    <property type="protein sequence ID" value="KCW70597"/>
    <property type="gene ID" value="EUGRSUZ_F03780"/>
</dbReference>
<reference evidence="3" key="1">
    <citation type="submission" date="2013-07" db="EMBL/GenBank/DDBJ databases">
        <title>The genome of Eucalyptus grandis.</title>
        <authorList>
            <person name="Schmutz J."/>
            <person name="Hayes R."/>
            <person name="Myburg A."/>
            <person name="Tuskan G."/>
            <person name="Grattapaglia D."/>
            <person name="Rokhsar D.S."/>
        </authorList>
    </citation>
    <scope>NUCLEOTIDE SEQUENCE</scope>
    <source>
        <tissue evidence="3">Leaf extractions</tissue>
    </source>
</reference>
<dbReference type="FunCoup" id="A0A059BWU9">
    <property type="interactions" value="1047"/>
</dbReference>
<proteinExistence type="predicted"/>
<dbReference type="PANTHER" id="PTHR33874:SF4">
    <property type="entry name" value="EXPRESSED PROTEIN"/>
    <property type="match status" value="1"/>
</dbReference>
<dbReference type="KEGG" id="egr:104450498"/>
<name>A0A059BWU9_EUCGR</name>
<dbReference type="STRING" id="71139.A0A059BWU9"/>
<dbReference type="EMBL" id="KK198758">
    <property type="protein sequence ID" value="KCW70597.1"/>
    <property type="molecule type" value="Genomic_DNA"/>
</dbReference>
<evidence type="ECO:0000256" key="1">
    <source>
        <dbReference type="SAM" id="MobiDB-lite"/>
    </source>
</evidence>
<accession>A0A059BWU9</accession>
<sequence length="320" mass="36137">MSQKKERRRTQNRETNTQQHLYHHHLLQFAPSPDASPPAKKTLESFIRIQSMKGHGAIEVAKTVIEVADVAWKAIECHHHHHHPHNHEGEHETPPSPEDELESLRCENRRLRKLLEQNLKLLQNVSELPCLLNDCPPDLYTHLVATVDSKDFLNRIKEFQQASIHGATNEFPFREATGADMQSAEVLINVGHGEPSWWVWVTDEMAPSNVEEWSGIDDEKYVVISEEHVVDGVANFMARCILSNPKSLNLTPEELQNTLSKALGGVSKMEKVLSIWHAGTLFYTLATWGLALAGLYRSRAVLKLAARGVHSTSKVVMRAL</sequence>
<evidence type="ECO:0000313" key="3">
    <source>
        <dbReference type="EMBL" id="KCW70597.1"/>
    </source>
</evidence>
<keyword evidence="2" id="KW-1133">Transmembrane helix</keyword>
<protein>
    <recommendedName>
        <fullName evidence="4">RRP15-like protein</fullName>
    </recommendedName>
</protein>
<dbReference type="InParanoid" id="A0A059BWU9"/>
<feature type="transmembrane region" description="Helical" evidence="2">
    <location>
        <begin position="275"/>
        <end position="296"/>
    </location>
</feature>
<gene>
    <name evidence="3" type="ORF">EUGRSUZ_F03780</name>
</gene>
<dbReference type="OMA" id="FMARCIV"/>
<organism evidence="3">
    <name type="scientific">Eucalyptus grandis</name>
    <name type="common">Flooded gum</name>
    <dbReference type="NCBI Taxonomy" id="71139"/>
    <lineage>
        <taxon>Eukaryota</taxon>
        <taxon>Viridiplantae</taxon>
        <taxon>Streptophyta</taxon>
        <taxon>Embryophyta</taxon>
        <taxon>Tracheophyta</taxon>
        <taxon>Spermatophyta</taxon>
        <taxon>Magnoliopsida</taxon>
        <taxon>eudicotyledons</taxon>
        <taxon>Gunneridae</taxon>
        <taxon>Pentapetalae</taxon>
        <taxon>rosids</taxon>
        <taxon>malvids</taxon>
        <taxon>Myrtales</taxon>
        <taxon>Myrtaceae</taxon>
        <taxon>Myrtoideae</taxon>
        <taxon>Eucalypteae</taxon>
        <taxon>Eucalyptus</taxon>
    </lineage>
</organism>
<dbReference type="OrthoDB" id="845076at2759"/>
<keyword evidence="2" id="KW-0472">Membrane</keyword>
<dbReference type="PANTHER" id="PTHR33874">
    <property type="entry name" value="RING FINGER PROTEIN"/>
    <property type="match status" value="1"/>
</dbReference>
<evidence type="ECO:0008006" key="4">
    <source>
        <dbReference type="Google" id="ProtNLM"/>
    </source>
</evidence>